<accession>A0ABQ4CKT2</accession>
<reference evidence="1 2" key="1">
    <citation type="submission" date="2021-01" db="EMBL/GenBank/DDBJ databases">
        <title>Whole genome shotgun sequence of Asanoa siamensis NBRC 107932.</title>
        <authorList>
            <person name="Komaki H."/>
            <person name="Tamura T."/>
        </authorList>
    </citation>
    <scope>NUCLEOTIDE SEQUENCE [LARGE SCALE GENOMIC DNA]</scope>
    <source>
        <strain evidence="1 2">NBRC 107932</strain>
    </source>
</reference>
<dbReference type="RefSeq" id="WP_203711366.1">
    <property type="nucleotide sequence ID" value="NZ_BONE01000008.1"/>
</dbReference>
<protein>
    <submittedName>
        <fullName evidence="1">Uncharacterized protein</fullName>
    </submittedName>
</protein>
<evidence type="ECO:0000313" key="1">
    <source>
        <dbReference type="EMBL" id="GIF71899.1"/>
    </source>
</evidence>
<organism evidence="1 2">
    <name type="scientific">Asanoa siamensis</name>
    <dbReference type="NCBI Taxonomy" id="926357"/>
    <lineage>
        <taxon>Bacteria</taxon>
        <taxon>Bacillati</taxon>
        <taxon>Actinomycetota</taxon>
        <taxon>Actinomycetes</taxon>
        <taxon>Micromonosporales</taxon>
        <taxon>Micromonosporaceae</taxon>
        <taxon>Asanoa</taxon>
    </lineage>
</organism>
<gene>
    <name evidence="1" type="ORF">Asi02nite_14170</name>
</gene>
<dbReference type="EMBL" id="BONE01000008">
    <property type="protein sequence ID" value="GIF71899.1"/>
    <property type="molecule type" value="Genomic_DNA"/>
</dbReference>
<sequence>MTQDKDTRPEASRPGVNETLLAEFRRYAVALAANDTWVPWAEFAEKVWLYLAPRRKAHDTAKCARCQVHTNWVAAISEQFHERRRVYDEEWRNVTARSVAKYGDHPLSFGQRALLSREVDAATRERVPDPTPPALLDAASRHVAREQEYDQDGRRRIDDSLGAWRQVRGFVLSQLFELGLTGTVVRTDCDRHLAEHEADLSGLVRLHTADGPPESSLPSWAWHGRDTHAKHALRMMANYGLMPANVPTGLRGFCGQHTAKPDSPVWMDHVNGWLDEEELPVLTVEPYGHTDNPLLLAAEIAAYIEEQALPLVVDEPRPGLWNDSTTLVILRYDPEAPVITAERRVYSPLTQRMESA</sequence>
<name>A0ABQ4CKT2_9ACTN</name>
<proteinExistence type="predicted"/>
<keyword evidence="2" id="KW-1185">Reference proteome</keyword>
<dbReference type="Proteomes" id="UP000604117">
    <property type="component" value="Unassembled WGS sequence"/>
</dbReference>
<comment type="caution">
    <text evidence="1">The sequence shown here is derived from an EMBL/GenBank/DDBJ whole genome shotgun (WGS) entry which is preliminary data.</text>
</comment>
<evidence type="ECO:0000313" key="2">
    <source>
        <dbReference type="Proteomes" id="UP000604117"/>
    </source>
</evidence>